<evidence type="ECO:0000256" key="6">
    <source>
        <dbReference type="ARBA" id="ARBA00023002"/>
    </source>
</evidence>
<dbReference type="EMBL" id="FOXQ01000003">
    <property type="protein sequence ID" value="SFP89649.1"/>
    <property type="molecule type" value="Genomic_DNA"/>
</dbReference>
<dbReference type="OrthoDB" id="9804315at2"/>
<dbReference type="InterPro" id="IPR024072">
    <property type="entry name" value="DHFR-like_dom_sf"/>
</dbReference>
<comment type="similarity">
    <text evidence="2 8">Belongs to the dihydrofolate reductase family.</text>
</comment>
<evidence type="ECO:0000256" key="5">
    <source>
        <dbReference type="ARBA" id="ARBA00022857"/>
    </source>
</evidence>
<dbReference type="Proteomes" id="UP000199031">
    <property type="component" value="Unassembled WGS sequence"/>
</dbReference>
<evidence type="ECO:0000256" key="7">
    <source>
        <dbReference type="ARBA" id="ARBA00025067"/>
    </source>
</evidence>
<dbReference type="SUPFAM" id="SSF53597">
    <property type="entry name" value="Dihydrofolate reductase-like"/>
    <property type="match status" value="1"/>
</dbReference>
<keyword evidence="5 8" id="KW-0521">NADP</keyword>
<dbReference type="Pfam" id="PF00186">
    <property type="entry name" value="DHFR_1"/>
    <property type="match status" value="1"/>
</dbReference>
<dbReference type="PIRSF" id="PIRSF000194">
    <property type="entry name" value="DHFR"/>
    <property type="match status" value="1"/>
</dbReference>
<keyword evidence="4 8" id="KW-0554">One-carbon metabolism</keyword>
<dbReference type="CDD" id="cd00209">
    <property type="entry name" value="DHFR"/>
    <property type="match status" value="1"/>
</dbReference>
<dbReference type="GO" id="GO:0050661">
    <property type="term" value="F:NADP binding"/>
    <property type="evidence" value="ECO:0007669"/>
    <property type="project" value="InterPro"/>
</dbReference>
<dbReference type="GO" id="GO:0046655">
    <property type="term" value="P:folic acid metabolic process"/>
    <property type="evidence" value="ECO:0007669"/>
    <property type="project" value="TreeGrafter"/>
</dbReference>
<name>A0A1I5U307_9BACT</name>
<comment type="catalytic activity">
    <reaction evidence="8">
        <text>(6S)-5,6,7,8-tetrahydrofolate + NADP(+) = 7,8-dihydrofolate + NADPH + H(+)</text>
        <dbReference type="Rhea" id="RHEA:15009"/>
        <dbReference type="ChEBI" id="CHEBI:15378"/>
        <dbReference type="ChEBI" id="CHEBI:57451"/>
        <dbReference type="ChEBI" id="CHEBI:57453"/>
        <dbReference type="ChEBI" id="CHEBI:57783"/>
        <dbReference type="ChEBI" id="CHEBI:58349"/>
        <dbReference type="EC" id="1.5.1.3"/>
    </reaction>
</comment>
<dbReference type="InterPro" id="IPR001796">
    <property type="entry name" value="DHFR_dom"/>
</dbReference>
<keyword evidence="11" id="KW-1185">Reference proteome</keyword>
<dbReference type="UniPathway" id="UPA00077">
    <property type="reaction ID" value="UER00158"/>
</dbReference>
<dbReference type="PANTHER" id="PTHR48069">
    <property type="entry name" value="DIHYDROFOLATE REDUCTASE"/>
    <property type="match status" value="1"/>
</dbReference>
<dbReference type="STRING" id="1465490.SAMN05444277_10334"/>
<evidence type="ECO:0000313" key="11">
    <source>
        <dbReference type="Proteomes" id="UP000199031"/>
    </source>
</evidence>
<dbReference type="PROSITE" id="PS51330">
    <property type="entry name" value="DHFR_2"/>
    <property type="match status" value="1"/>
</dbReference>
<comment type="pathway">
    <text evidence="1 8">Cofactor biosynthesis; tetrahydrofolate biosynthesis; 5,6,7,8-tetrahydrofolate from 7,8-dihydrofolate: step 1/1.</text>
</comment>
<dbReference type="PRINTS" id="PR00070">
    <property type="entry name" value="DHFR"/>
</dbReference>
<dbReference type="GO" id="GO:0046654">
    <property type="term" value="P:tetrahydrofolate biosynthetic process"/>
    <property type="evidence" value="ECO:0007669"/>
    <property type="project" value="UniProtKB-UniPathway"/>
</dbReference>
<reference evidence="10 11" key="1">
    <citation type="submission" date="2016-10" db="EMBL/GenBank/DDBJ databases">
        <authorList>
            <person name="de Groot N.N."/>
        </authorList>
    </citation>
    <scope>NUCLEOTIDE SEQUENCE [LARGE SCALE GENOMIC DNA]</scope>
    <source>
        <strain evidence="10 11">DSM 28286</strain>
    </source>
</reference>
<keyword evidence="6 8" id="KW-0560">Oxidoreductase</keyword>
<dbReference type="InterPro" id="IPR012259">
    <property type="entry name" value="DHFR"/>
</dbReference>
<protein>
    <recommendedName>
        <fullName evidence="3 8">Dihydrofolate reductase</fullName>
        <ecNumber evidence="3 8">1.5.1.3</ecNumber>
    </recommendedName>
</protein>
<accession>A0A1I5U307</accession>
<dbReference type="RefSeq" id="WP_090656337.1">
    <property type="nucleotide sequence ID" value="NZ_FOXQ01000003.1"/>
</dbReference>
<comment type="function">
    <text evidence="7 8">Key enzyme in folate metabolism. Catalyzes an essential reaction for de novo glycine and purine synthesis, and for DNA precursor synthesis.</text>
</comment>
<dbReference type="PANTHER" id="PTHR48069:SF3">
    <property type="entry name" value="DIHYDROFOLATE REDUCTASE"/>
    <property type="match status" value="1"/>
</dbReference>
<dbReference type="GO" id="GO:0005829">
    <property type="term" value="C:cytosol"/>
    <property type="evidence" value="ECO:0007669"/>
    <property type="project" value="TreeGrafter"/>
</dbReference>
<organism evidence="10 11">
    <name type="scientific">Parafilimonas terrae</name>
    <dbReference type="NCBI Taxonomy" id="1465490"/>
    <lineage>
        <taxon>Bacteria</taxon>
        <taxon>Pseudomonadati</taxon>
        <taxon>Bacteroidota</taxon>
        <taxon>Chitinophagia</taxon>
        <taxon>Chitinophagales</taxon>
        <taxon>Chitinophagaceae</taxon>
        <taxon>Parafilimonas</taxon>
    </lineage>
</organism>
<dbReference type="GO" id="GO:0004146">
    <property type="term" value="F:dihydrofolate reductase activity"/>
    <property type="evidence" value="ECO:0007669"/>
    <property type="project" value="UniProtKB-EC"/>
</dbReference>
<proteinExistence type="inferred from homology"/>
<evidence type="ECO:0000259" key="9">
    <source>
        <dbReference type="PROSITE" id="PS51330"/>
    </source>
</evidence>
<feature type="domain" description="DHFR" evidence="9">
    <location>
        <begin position="2"/>
        <end position="164"/>
    </location>
</feature>
<evidence type="ECO:0000256" key="3">
    <source>
        <dbReference type="ARBA" id="ARBA00012856"/>
    </source>
</evidence>
<evidence type="ECO:0000256" key="2">
    <source>
        <dbReference type="ARBA" id="ARBA00009539"/>
    </source>
</evidence>
<sequence>MVKSLVVAASTNNAIGKDNQLLWHLPNDLKFLKNKTWAMPVLMGRKSFESLGKKPLKGRVNIVLSSSRFFKNDGIVHVNNLKNAYFFAQENDYKEIMILGGAHVYDQTINEADNIYITRVHHVFEDADVFFPVIDESKWKLVFNEDHYKDEKHAYDYSFQHWVKK</sequence>
<evidence type="ECO:0000313" key="10">
    <source>
        <dbReference type="EMBL" id="SFP89649.1"/>
    </source>
</evidence>
<gene>
    <name evidence="10" type="ORF">SAMN05444277_10334</name>
</gene>
<dbReference type="Gene3D" id="3.40.430.10">
    <property type="entry name" value="Dihydrofolate Reductase, subunit A"/>
    <property type="match status" value="1"/>
</dbReference>
<evidence type="ECO:0000256" key="4">
    <source>
        <dbReference type="ARBA" id="ARBA00022563"/>
    </source>
</evidence>
<dbReference type="GO" id="GO:0006730">
    <property type="term" value="P:one-carbon metabolic process"/>
    <property type="evidence" value="ECO:0007669"/>
    <property type="project" value="UniProtKB-KW"/>
</dbReference>
<dbReference type="AlphaFoldDB" id="A0A1I5U307"/>
<evidence type="ECO:0000256" key="1">
    <source>
        <dbReference type="ARBA" id="ARBA00004903"/>
    </source>
</evidence>
<dbReference type="EC" id="1.5.1.3" evidence="3 8"/>
<dbReference type="GO" id="GO:0046452">
    <property type="term" value="P:dihydrofolate metabolic process"/>
    <property type="evidence" value="ECO:0007669"/>
    <property type="project" value="TreeGrafter"/>
</dbReference>
<evidence type="ECO:0000256" key="8">
    <source>
        <dbReference type="PIRNR" id="PIRNR000194"/>
    </source>
</evidence>